<organism evidence="1 2">
    <name type="scientific">Protopolystoma xenopodis</name>
    <dbReference type="NCBI Taxonomy" id="117903"/>
    <lineage>
        <taxon>Eukaryota</taxon>
        <taxon>Metazoa</taxon>
        <taxon>Spiralia</taxon>
        <taxon>Lophotrochozoa</taxon>
        <taxon>Platyhelminthes</taxon>
        <taxon>Monogenea</taxon>
        <taxon>Polyopisthocotylea</taxon>
        <taxon>Polystomatidea</taxon>
        <taxon>Polystomatidae</taxon>
        <taxon>Protopolystoma</taxon>
    </lineage>
</organism>
<dbReference type="AlphaFoldDB" id="A0A448WN11"/>
<comment type="caution">
    <text evidence="1">The sequence shown here is derived from an EMBL/GenBank/DDBJ whole genome shotgun (WGS) entry which is preliminary data.</text>
</comment>
<protein>
    <submittedName>
        <fullName evidence="1">Uncharacterized protein</fullName>
    </submittedName>
</protein>
<sequence>MPLRRFSPQVPVRRDSICHGNFSICCKTIDVQASKSTTTATITFFGSIYSSIDILDTH</sequence>
<proteinExistence type="predicted"/>
<dbReference type="EMBL" id="CAAALY010026436">
    <property type="protein sequence ID" value="VEL15922.1"/>
    <property type="molecule type" value="Genomic_DNA"/>
</dbReference>
<evidence type="ECO:0000313" key="1">
    <source>
        <dbReference type="EMBL" id="VEL15922.1"/>
    </source>
</evidence>
<name>A0A448WN11_9PLAT</name>
<dbReference type="Proteomes" id="UP000784294">
    <property type="component" value="Unassembled WGS sequence"/>
</dbReference>
<accession>A0A448WN11</accession>
<reference evidence="1" key="1">
    <citation type="submission" date="2018-11" db="EMBL/GenBank/DDBJ databases">
        <authorList>
            <consortium name="Pathogen Informatics"/>
        </authorList>
    </citation>
    <scope>NUCLEOTIDE SEQUENCE</scope>
</reference>
<gene>
    <name evidence="1" type="ORF">PXEA_LOCUS9362</name>
</gene>
<evidence type="ECO:0000313" key="2">
    <source>
        <dbReference type="Proteomes" id="UP000784294"/>
    </source>
</evidence>
<keyword evidence="2" id="KW-1185">Reference proteome</keyword>